<dbReference type="NCBIfam" id="TIGR00286">
    <property type="entry name" value="pyruvoyl-dependent arginine decarboxylase"/>
    <property type="match status" value="1"/>
</dbReference>
<dbReference type="EC" id="4.1.1.19" evidence="3"/>
<proteinExistence type="inferred from homology"/>
<accession>A0AAE4Z8Y8</accession>
<dbReference type="PANTHER" id="PTHR40438">
    <property type="entry name" value="PYRUVOYL-DEPENDENT ARGININE DECARBOXYLASE"/>
    <property type="match status" value="1"/>
</dbReference>
<evidence type="ECO:0000256" key="6">
    <source>
        <dbReference type="ARBA" id="ARBA00023239"/>
    </source>
</evidence>
<dbReference type="GO" id="GO:0006527">
    <property type="term" value="P:L-arginine catabolic process"/>
    <property type="evidence" value="ECO:0007669"/>
    <property type="project" value="InterPro"/>
</dbReference>
<dbReference type="HAMAP" id="MF_01404">
    <property type="entry name" value="PvlArgDC"/>
    <property type="match status" value="1"/>
</dbReference>
<dbReference type="SUPFAM" id="SSF56271">
    <property type="entry name" value="Pyruvoyl-dependent histidine and arginine decarboxylases"/>
    <property type="match status" value="1"/>
</dbReference>
<protein>
    <recommendedName>
        <fullName evidence="4">Pyruvoyl-dependent arginine decarboxylase AaxB</fullName>
        <ecNumber evidence="3">4.1.1.19</ecNumber>
    </recommendedName>
</protein>
<evidence type="ECO:0000256" key="2">
    <source>
        <dbReference type="ARBA" id="ARBA00008611"/>
    </source>
</evidence>
<keyword evidence="6 9" id="KW-0456">Lyase</keyword>
<reference evidence="9 10" key="1">
    <citation type="submission" date="2020-01" db="EMBL/GenBank/DDBJ databases">
        <title>Genomes assembled from Gulf of Kutch pelagic sediment metagenomes.</title>
        <authorList>
            <person name="Chandrashekar M."/>
            <person name="Mahajan M.S."/>
            <person name="Dave K.J."/>
            <person name="Vatsa P."/>
            <person name="Nathani N.M."/>
        </authorList>
    </citation>
    <scope>NUCLEOTIDE SEQUENCE [LARGE SCALE GENOMIC DNA]</scope>
    <source>
        <strain evidence="9">KS3-K002</strain>
    </source>
</reference>
<evidence type="ECO:0000256" key="4">
    <source>
        <dbReference type="ARBA" id="ARBA00014727"/>
    </source>
</evidence>
<evidence type="ECO:0000256" key="5">
    <source>
        <dbReference type="ARBA" id="ARBA00022793"/>
    </source>
</evidence>
<dbReference type="Gene3D" id="3.50.20.10">
    <property type="entry name" value="Pyruvoyl-Dependent Histidine Decarboxylase, subunit B"/>
    <property type="match status" value="1"/>
</dbReference>
<evidence type="ECO:0000256" key="8">
    <source>
        <dbReference type="ARBA" id="ARBA00049309"/>
    </source>
</evidence>
<comment type="catalytic activity">
    <reaction evidence="8">
        <text>L-arginine + H(+) = agmatine + CO2</text>
        <dbReference type="Rhea" id="RHEA:17641"/>
        <dbReference type="ChEBI" id="CHEBI:15378"/>
        <dbReference type="ChEBI" id="CHEBI:16526"/>
        <dbReference type="ChEBI" id="CHEBI:32682"/>
        <dbReference type="ChEBI" id="CHEBI:58145"/>
        <dbReference type="EC" id="4.1.1.19"/>
    </reaction>
</comment>
<evidence type="ECO:0000313" key="10">
    <source>
        <dbReference type="Proteomes" id="UP000702544"/>
    </source>
</evidence>
<dbReference type="InterPro" id="IPR016104">
    <property type="entry name" value="Pyr-dep_his/arg-deCO2ase"/>
</dbReference>
<dbReference type="GO" id="GO:0008792">
    <property type="term" value="F:arginine decarboxylase activity"/>
    <property type="evidence" value="ECO:0007669"/>
    <property type="project" value="UniProtKB-EC"/>
</dbReference>
<sequence>MEDGSVPGSSPFVPTQIFLTRGVGVHRERLSAFEMALRDANIARYNLVNVSSIFPPHCELIERADGLEQLTPGQITFAVMSRLDTNEPSRLIASSIGVAIPKDPNQFGYLSEHHEYGQNERTAGDYAEDLAASMLATILDVPFDPDTAWDEQRAQWQLSGKIVRTSNITQTAEGPEDGKWVSVVTAAVLLP</sequence>
<comment type="similarity">
    <text evidence="2">Belongs to the pyruvoyl-dependent arginine decarboxylase family.</text>
</comment>
<evidence type="ECO:0000256" key="7">
    <source>
        <dbReference type="ARBA" id="ARBA00023317"/>
    </source>
</evidence>
<dbReference type="EMBL" id="JAACAK010000036">
    <property type="protein sequence ID" value="NIR74361.1"/>
    <property type="molecule type" value="Genomic_DNA"/>
</dbReference>
<organism evidence="9 10">
    <name type="scientific">Candidatus Kutchimonas denitrificans</name>
    <dbReference type="NCBI Taxonomy" id="3056748"/>
    <lineage>
        <taxon>Bacteria</taxon>
        <taxon>Pseudomonadati</taxon>
        <taxon>Gemmatimonadota</taxon>
        <taxon>Gemmatimonadia</taxon>
        <taxon>Candidatus Palauibacterales</taxon>
        <taxon>Candidatus Palauibacteraceae</taxon>
        <taxon>Candidatus Kutchimonas</taxon>
    </lineage>
</organism>
<dbReference type="SFLD" id="SFLDG01170">
    <property type="entry name" value="Pyruvoyl-dependent_arginine_de"/>
    <property type="match status" value="1"/>
</dbReference>
<dbReference type="PIRSF" id="PIRSF005216">
    <property type="entry name" value="Pyruvoyl-dep_arg_deCO2ase"/>
    <property type="match status" value="1"/>
</dbReference>
<evidence type="ECO:0000313" key="9">
    <source>
        <dbReference type="EMBL" id="NIR74361.1"/>
    </source>
</evidence>
<keyword evidence="7" id="KW-0670">Pyruvate</keyword>
<evidence type="ECO:0000256" key="1">
    <source>
        <dbReference type="ARBA" id="ARBA00001928"/>
    </source>
</evidence>
<dbReference type="InterPro" id="IPR016105">
    <property type="entry name" value="Pyr-dep_his/arg-deCO2ase_sand"/>
</dbReference>
<comment type="caution">
    <text evidence="9">The sequence shown here is derived from an EMBL/GenBank/DDBJ whole genome shotgun (WGS) entry which is preliminary data.</text>
</comment>
<comment type="cofactor">
    <cofactor evidence="1">
        <name>pyruvate</name>
        <dbReference type="ChEBI" id="CHEBI:15361"/>
    </cofactor>
</comment>
<name>A0AAE4Z8Y8_9BACT</name>
<dbReference type="Gene3D" id="3.30.60.30">
    <property type="match status" value="1"/>
</dbReference>
<dbReference type="Pfam" id="PF01862">
    <property type="entry name" value="PvlArgDC"/>
    <property type="match status" value="1"/>
</dbReference>
<dbReference type="AlphaFoldDB" id="A0AAE4Z8Y8"/>
<dbReference type="Proteomes" id="UP000702544">
    <property type="component" value="Unassembled WGS sequence"/>
</dbReference>
<dbReference type="InterPro" id="IPR002724">
    <property type="entry name" value="Pyruvoyl-dep_arg_deCO2ase"/>
</dbReference>
<dbReference type="SFLD" id="SFLDS00055">
    <property type="entry name" value="Pyruvoyl-Dependent_Histidine/A"/>
    <property type="match status" value="1"/>
</dbReference>
<dbReference type="PANTHER" id="PTHR40438:SF1">
    <property type="entry name" value="PYRUVOYL-DEPENDENT ARGININE DECARBOXYLASE"/>
    <property type="match status" value="1"/>
</dbReference>
<evidence type="ECO:0000256" key="3">
    <source>
        <dbReference type="ARBA" id="ARBA00012426"/>
    </source>
</evidence>
<gene>
    <name evidence="9" type="ORF">GWO12_04510</name>
</gene>
<keyword evidence="5" id="KW-0210">Decarboxylase</keyword>